<proteinExistence type="predicted"/>
<dbReference type="GeneID" id="103524607"/>
<accession>A0A3Q0II16</accession>
<dbReference type="STRING" id="121845.A0A3Q0II16"/>
<dbReference type="KEGG" id="dci:103524607"/>
<reference evidence="3" key="1">
    <citation type="submission" date="2025-08" db="UniProtKB">
        <authorList>
            <consortium name="RefSeq"/>
        </authorList>
    </citation>
    <scope>IDENTIFICATION</scope>
</reference>
<keyword evidence="1" id="KW-0472">Membrane</keyword>
<evidence type="ECO:0000313" key="3">
    <source>
        <dbReference type="RefSeq" id="XP_026675757.1"/>
    </source>
</evidence>
<keyword evidence="1" id="KW-1133">Transmembrane helix</keyword>
<evidence type="ECO:0000313" key="2">
    <source>
        <dbReference type="Proteomes" id="UP000079169"/>
    </source>
</evidence>
<gene>
    <name evidence="3" type="primary">LOC103524607</name>
</gene>
<protein>
    <submittedName>
        <fullName evidence="3">Palmitoyltransferase ZDHHC6-like</fullName>
    </submittedName>
</protein>
<sequence length="86" mass="9823">MGIIKTVTASMVLCMMKWWSPLESVSGFVNMAIFLTFSGLTFYNFLSAIFEGPGYLPLNWKPESVQDEKFLQFCSLCQGFKAFTLW</sequence>
<name>A0A3Q0II16_DIACI</name>
<evidence type="ECO:0000256" key="1">
    <source>
        <dbReference type="SAM" id="Phobius"/>
    </source>
</evidence>
<dbReference type="Proteomes" id="UP000079169">
    <property type="component" value="Unplaced"/>
</dbReference>
<dbReference type="PaxDb" id="121845-A0A3Q0II16"/>
<feature type="transmembrane region" description="Helical" evidence="1">
    <location>
        <begin position="25"/>
        <end position="46"/>
    </location>
</feature>
<dbReference type="RefSeq" id="XP_026675757.1">
    <property type="nucleotide sequence ID" value="XM_026819956.1"/>
</dbReference>
<organism evidence="2 3">
    <name type="scientific">Diaphorina citri</name>
    <name type="common">Asian citrus psyllid</name>
    <dbReference type="NCBI Taxonomy" id="121845"/>
    <lineage>
        <taxon>Eukaryota</taxon>
        <taxon>Metazoa</taxon>
        <taxon>Ecdysozoa</taxon>
        <taxon>Arthropoda</taxon>
        <taxon>Hexapoda</taxon>
        <taxon>Insecta</taxon>
        <taxon>Pterygota</taxon>
        <taxon>Neoptera</taxon>
        <taxon>Paraneoptera</taxon>
        <taxon>Hemiptera</taxon>
        <taxon>Sternorrhyncha</taxon>
        <taxon>Psylloidea</taxon>
        <taxon>Psyllidae</taxon>
        <taxon>Diaphorininae</taxon>
        <taxon>Diaphorina</taxon>
    </lineage>
</organism>
<dbReference type="AlphaFoldDB" id="A0A3Q0II16"/>
<keyword evidence="2" id="KW-1185">Reference proteome</keyword>
<keyword evidence="1" id="KW-0812">Transmembrane</keyword>
<dbReference type="OMA" id="NWKPESV"/>